<protein>
    <submittedName>
        <fullName evidence="1">Uncharacterized protein</fullName>
    </submittedName>
</protein>
<evidence type="ECO:0000313" key="2">
    <source>
        <dbReference type="Proteomes" id="UP000326340"/>
    </source>
</evidence>
<reference evidence="1 2" key="1">
    <citation type="journal article" date="2019" name="Sci. Rep.">
        <title>Colletotrichum shisoi sp. nov., an anthracnose pathogen of Perilla frutescens in Japan: molecular phylogenetic, morphological and genomic evidence.</title>
        <authorList>
            <person name="Gan P."/>
            <person name="Tsushima A."/>
            <person name="Hiroyama R."/>
            <person name="Narusaka M."/>
            <person name="Takano Y."/>
            <person name="Narusaka Y."/>
            <person name="Kawaradani M."/>
            <person name="Damm U."/>
            <person name="Shirasu K."/>
        </authorList>
    </citation>
    <scope>NUCLEOTIDE SEQUENCE [LARGE SCALE GENOMIC DNA]</scope>
    <source>
        <strain evidence="1 2">PG-2018a</strain>
    </source>
</reference>
<dbReference type="EMBL" id="PUHP01001536">
    <property type="protein sequence ID" value="TQN65605.1"/>
    <property type="molecule type" value="Genomic_DNA"/>
</dbReference>
<dbReference type="AlphaFoldDB" id="A0A5Q4BFB0"/>
<organism evidence="1 2">
    <name type="scientific">Colletotrichum shisoi</name>
    <dbReference type="NCBI Taxonomy" id="2078593"/>
    <lineage>
        <taxon>Eukaryota</taxon>
        <taxon>Fungi</taxon>
        <taxon>Dikarya</taxon>
        <taxon>Ascomycota</taxon>
        <taxon>Pezizomycotina</taxon>
        <taxon>Sordariomycetes</taxon>
        <taxon>Hypocreomycetidae</taxon>
        <taxon>Glomerellales</taxon>
        <taxon>Glomerellaceae</taxon>
        <taxon>Colletotrichum</taxon>
        <taxon>Colletotrichum destructivum species complex</taxon>
    </lineage>
</organism>
<evidence type="ECO:0000313" key="1">
    <source>
        <dbReference type="EMBL" id="TQN65605.1"/>
    </source>
</evidence>
<keyword evidence="2" id="KW-1185">Reference proteome</keyword>
<accession>A0A5Q4BFB0</accession>
<comment type="caution">
    <text evidence="1">The sequence shown here is derived from an EMBL/GenBank/DDBJ whole genome shotgun (WGS) entry which is preliminary data.</text>
</comment>
<dbReference type="Proteomes" id="UP000326340">
    <property type="component" value="Unassembled WGS sequence"/>
</dbReference>
<name>A0A5Q4BFB0_9PEZI</name>
<sequence length="28" mass="3009">MTNKHATSVCIDVDAAPVVVAGYKYRSL</sequence>
<gene>
    <name evidence="1" type="ORF">CSHISOI_09972</name>
</gene>
<proteinExistence type="predicted"/>